<dbReference type="AlphaFoldDB" id="A0AA37WEM0"/>
<sequence length="139" mass="16384">MIDRTIGFTIPLLSVEELHENMDDYVILDAREMKEYKVSHLPKAIYVGYDDPELGLIQSIDKDKKLLFYCSIGYRSEKIGERAKEMGFTEVYNLYGSIFEWANKGYELEDSSKAETNQIHGYNWLWGRWITNEAYEKVY</sequence>
<organism evidence="2 3">
    <name type="scientific">Portibacter lacus</name>
    <dbReference type="NCBI Taxonomy" id="1099794"/>
    <lineage>
        <taxon>Bacteria</taxon>
        <taxon>Pseudomonadati</taxon>
        <taxon>Bacteroidota</taxon>
        <taxon>Saprospiria</taxon>
        <taxon>Saprospirales</taxon>
        <taxon>Haliscomenobacteraceae</taxon>
        <taxon>Portibacter</taxon>
    </lineage>
</organism>
<dbReference type="Pfam" id="PF00581">
    <property type="entry name" value="Rhodanese"/>
    <property type="match status" value="1"/>
</dbReference>
<keyword evidence="3" id="KW-1185">Reference proteome</keyword>
<evidence type="ECO:0000259" key="1">
    <source>
        <dbReference type="PROSITE" id="PS50206"/>
    </source>
</evidence>
<protein>
    <recommendedName>
        <fullName evidence="1">Rhodanese domain-containing protein</fullName>
    </recommendedName>
</protein>
<dbReference type="InterPro" id="IPR001763">
    <property type="entry name" value="Rhodanese-like_dom"/>
</dbReference>
<dbReference type="SMART" id="SM00450">
    <property type="entry name" value="RHOD"/>
    <property type="match status" value="1"/>
</dbReference>
<name>A0AA37WEM0_9BACT</name>
<dbReference type="NCBIfam" id="NF045521">
    <property type="entry name" value="rhoda_near_glyco"/>
    <property type="match status" value="1"/>
</dbReference>
<dbReference type="CDD" id="cd00158">
    <property type="entry name" value="RHOD"/>
    <property type="match status" value="1"/>
</dbReference>
<gene>
    <name evidence="2" type="ORF">GCM10007940_35420</name>
</gene>
<dbReference type="Proteomes" id="UP001156666">
    <property type="component" value="Unassembled WGS sequence"/>
</dbReference>
<dbReference type="PANTHER" id="PTHR43031:SF1">
    <property type="entry name" value="PYRIDINE NUCLEOTIDE-DISULPHIDE OXIDOREDUCTASE"/>
    <property type="match status" value="1"/>
</dbReference>
<reference evidence="2" key="2">
    <citation type="submission" date="2023-01" db="EMBL/GenBank/DDBJ databases">
        <title>Draft genome sequence of Portibacter lacus strain NBRC 108769.</title>
        <authorList>
            <person name="Sun Q."/>
            <person name="Mori K."/>
        </authorList>
    </citation>
    <scope>NUCLEOTIDE SEQUENCE</scope>
    <source>
        <strain evidence="2">NBRC 108769</strain>
    </source>
</reference>
<dbReference type="Gene3D" id="3.40.250.10">
    <property type="entry name" value="Rhodanese-like domain"/>
    <property type="match status" value="1"/>
</dbReference>
<dbReference type="InterPro" id="IPR050229">
    <property type="entry name" value="GlpE_sulfurtransferase"/>
</dbReference>
<feature type="domain" description="Rhodanese" evidence="1">
    <location>
        <begin position="21"/>
        <end position="110"/>
    </location>
</feature>
<dbReference type="PROSITE" id="PS50206">
    <property type="entry name" value="RHODANESE_3"/>
    <property type="match status" value="1"/>
</dbReference>
<dbReference type="InterPro" id="IPR036873">
    <property type="entry name" value="Rhodanese-like_dom_sf"/>
</dbReference>
<dbReference type="PANTHER" id="PTHR43031">
    <property type="entry name" value="FAD-DEPENDENT OXIDOREDUCTASE"/>
    <property type="match status" value="1"/>
</dbReference>
<reference evidence="2" key="1">
    <citation type="journal article" date="2014" name="Int. J. Syst. Evol. Microbiol.">
        <title>Complete genome sequence of Corynebacterium casei LMG S-19264T (=DSM 44701T), isolated from a smear-ripened cheese.</title>
        <authorList>
            <consortium name="US DOE Joint Genome Institute (JGI-PGF)"/>
            <person name="Walter F."/>
            <person name="Albersmeier A."/>
            <person name="Kalinowski J."/>
            <person name="Ruckert C."/>
        </authorList>
    </citation>
    <scope>NUCLEOTIDE SEQUENCE</scope>
    <source>
        <strain evidence="2">NBRC 108769</strain>
    </source>
</reference>
<evidence type="ECO:0000313" key="3">
    <source>
        <dbReference type="Proteomes" id="UP001156666"/>
    </source>
</evidence>
<proteinExistence type="predicted"/>
<dbReference type="SUPFAM" id="SSF52821">
    <property type="entry name" value="Rhodanese/Cell cycle control phosphatase"/>
    <property type="match status" value="1"/>
</dbReference>
<comment type="caution">
    <text evidence="2">The sequence shown here is derived from an EMBL/GenBank/DDBJ whole genome shotgun (WGS) entry which is preliminary data.</text>
</comment>
<dbReference type="EMBL" id="BSOH01000023">
    <property type="protein sequence ID" value="GLR18926.1"/>
    <property type="molecule type" value="Genomic_DNA"/>
</dbReference>
<accession>A0AA37WEM0</accession>
<evidence type="ECO:0000313" key="2">
    <source>
        <dbReference type="EMBL" id="GLR18926.1"/>
    </source>
</evidence>